<proteinExistence type="predicted"/>
<geneLocation type="plasmid" evidence="1 2">
    <name>unnamed5</name>
</geneLocation>
<keyword evidence="1" id="KW-0614">Plasmid</keyword>
<evidence type="ECO:0000313" key="1">
    <source>
        <dbReference type="EMBL" id="QTH73401.1"/>
    </source>
</evidence>
<gene>
    <name evidence="1" type="ORF">J5O05_17995</name>
</gene>
<dbReference type="AlphaFoldDB" id="A0A975DN08"/>
<accession>A0A975DN08</accession>
<organism evidence="1 2">
    <name type="scientific">Pseudoalteromonas xiamenensis</name>
    <dbReference type="NCBI Taxonomy" id="882626"/>
    <lineage>
        <taxon>Bacteria</taxon>
        <taxon>Pseudomonadati</taxon>
        <taxon>Pseudomonadota</taxon>
        <taxon>Gammaproteobacteria</taxon>
        <taxon>Alteromonadales</taxon>
        <taxon>Pseudoalteromonadaceae</taxon>
        <taxon>Pseudoalteromonas</taxon>
    </lineage>
</organism>
<dbReference type="RefSeq" id="WP_208845013.1">
    <property type="nucleotide sequence ID" value="NZ_CP072135.1"/>
</dbReference>
<sequence>MDNKHFLSKETSPYLDSESTNESAEALLLFATGEAPSEGQAAQMEKLLFMLKNVCGVEVETLAEGVISLRLSGMGKLHS</sequence>
<dbReference type="EMBL" id="CP072135">
    <property type="protein sequence ID" value="QTH73401.1"/>
    <property type="molecule type" value="Genomic_DNA"/>
</dbReference>
<protein>
    <submittedName>
        <fullName evidence="1">Uncharacterized protein</fullName>
    </submittedName>
</protein>
<evidence type="ECO:0000313" key="2">
    <source>
        <dbReference type="Proteomes" id="UP000664904"/>
    </source>
</evidence>
<reference evidence="1" key="1">
    <citation type="submission" date="2021-03" db="EMBL/GenBank/DDBJ databases">
        <title>Complete Genome of Pseudoalteromonas xiamenensis STKMTI.2, a new potential marine bacterium producing anti-Vibrio compounds.</title>
        <authorList>
            <person name="Handayani D.P."/>
            <person name="Isnansetyo A."/>
            <person name="Istiqomah I."/>
            <person name="Jumina J."/>
        </authorList>
    </citation>
    <scope>NUCLEOTIDE SEQUENCE</scope>
    <source>
        <strain evidence="1">STKMTI.2</strain>
        <plasmid evidence="1">unnamed5</plasmid>
    </source>
</reference>
<dbReference type="Proteomes" id="UP000664904">
    <property type="component" value="Plasmid unnamed5"/>
</dbReference>
<name>A0A975DN08_9GAMM</name>
<keyword evidence="2" id="KW-1185">Reference proteome</keyword>
<dbReference type="KEGG" id="pxi:J5O05_17995"/>